<dbReference type="EMBL" id="LSBH01000002">
    <property type="protein sequence ID" value="OAQ85121.1"/>
    <property type="molecule type" value="Genomic_DNA"/>
</dbReference>
<accession>A0A179H6C6</accession>
<feature type="domain" description="Copper-fist" evidence="14">
    <location>
        <begin position="1"/>
        <end position="39"/>
    </location>
</feature>
<dbReference type="CDD" id="cd13850">
    <property type="entry name" value="CuRO_1_Abr2_like"/>
    <property type="match status" value="1"/>
</dbReference>
<feature type="compositionally biased region" description="Basic residues" evidence="13">
    <location>
        <begin position="491"/>
        <end position="502"/>
    </location>
</feature>
<gene>
    <name evidence="15" type="ORF">VFPBJ_03894</name>
</gene>
<protein>
    <submittedName>
        <fullName evidence="15">Cupredoxin</fullName>
    </submittedName>
</protein>
<feature type="compositionally biased region" description="Low complexity" evidence="13">
    <location>
        <begin position="131"/>
        <end position="143"/>
    </location>
</feature>
<proteinExistence type="inferred from homology"/>
<evidence type="ECO:0000256" key="5">
    <source>
        <dbReference type="ARBA" id="ARBA00022737"/>
    </source>
</evidence>
<dbReference type="Pfam" id="PF00394">
    <property type="entry name" value="Cu-oxidase"/>
    <property type="match status" value="1"/>
</dbReference>
<dbReference type="InterPro" id="IPR011706">
    <property type="entry name" value="Cu-oxidase_C"/>
</dbReference>
<comment type="subcellular location">
    <subcellularLocation>
        <location evidence="1">Nucleus</location>
    </subcellularLocation>
</comment>
<feature type="region of interest" description="Disordered" evidence="13">
    <location>
        <begin position="121"/>
        <end position="164"/>
    </location>
</feature>
<dbReference type="Pfam" id="PF00649">
    <property type="entry name" value="Copper-fist"/>
    <property type="match status" value="1"/>
</dbReference>
<dbReference type="GO" id="GO:0005634">
    <property type="term" value="C:nucleus"/>
    <property type="evidence" value="ECO:0007669"/>
    <property type="project" value="UniProtKB-SubCell"/>
</dbReference>
<dbReference type="GO" id="GO:0005507">
    <property type="term" value="F:copper ion binding"/>
    <property type="evidence" value="ECO:0007669"/>
    <property type="project" value="InterPro"/>
</dbReference>
<name>A0A179H6C6_PURLI</name>
<dbReference type="GO" id="GO:0003677">
    <property type="term" value="F:DNA binding"/>
    <property type="evidence" value="ECO:0007669"/>
    <property type="project" value="InterPro"/>
</dbReference>
<feature type="compositionally biased region" description="Polar residues" evidence="13">
    <location>
        <begin position="510"/>
        <end position="534"/>
    </location>
</feature>
<dbReference type="InterPro" id="IPR008972">
    <property type="entry name" value="Cupredoxin"/>
</dbReference>
<evidence type="ECO:0000256" key="1">
    <source>
        <dbReference type="ARBA" id="ARBA00004123"/>
    </source>
</evidence>
<keyword evidence="12" id="KW-0539">Nucleus</keyword>
<keyword evidence="10" id="KW-0804">Transcription</keyword>
<reference evidence="15 16" key="1">
    <citation type="submission" date="2016-01" db="EMBL/GenBank/DDBJ databases">
        <title>Biosynthesis of antibiotic leucinostatins and their inhibition on Phytophthora in bio-control Purpureocillium lilacinum.</title>
        <authorList>
            <person name="Wang G."/>
            <person name="Liu Z."/>
            <person name="Lin R."/>
            <person name="Li E."/>
            <person name="Mao Z."/>
            <person name="Ling J."/>
            <person name="Yin W."/>
            <person name="Xie B."/>
        </authorList>
    </citation>
    <scope>NUCLEOTIDE SEQUENCE [LARGE SCALE GENOMIC DNA]</scope>
    <source>
        <strain evidence="15">PLBJ-1</strain>
    </source>
</reference>
<evidence type="ECO:0000256" key="7">
    <source>
        <dbReference type="ARBA" id="ARBA00023002"/>
    </source>
</evidence>
<evidence type="ECO:0000256" key="11">
    <source>
        <dbReference type="ARBA" id="ARBA00023180"/>
    </source>
</evidence>
<dbReference type="PANTHER" id="PTHR11709:SF488">
    <property type="entry name" value="LACCASE-RELATED"/>
    <property type="match status" value="1"/>
</dbReference>
<keyword evidence="11" id="KW-0325">Glycoprotein</keyword>
<evidence type="ECO:0000256" key="12">
    <source>
        <dbReference type="ARBA" id="ARBA00023242"/>
    </source>
</evidence>
<dbReference type="PROSITE" id="PS50073">
    <property type="entry name" value="COPPER_FIST_2"/>
    <property type="match status" value="1"/>
</dbReference>
<keyword evidence="7" id="KW-0560">Oxidoreductase</keyword>
<organism evidence="15 16">
    <name type="scientific">Purpureocillium lilacinum</name>
    <name type="common">Paecilomyces lilacinus</name>
    <dbReference type="NCBI Taxonomy" id="33203"/>
    <lineage>
        <taxon>Eukaryota</taxon>
        <taxon>Fungi</taxon>
        <taxon>Dikarya</taxon>
        <taxon>Ascomycota</taxon>
        <taxon>Pezizomycotina</taxon>
        <taxon>Sordariomycetes</taxon>
        <taxon>Hypocreomycetidae</taxon>
        <taxon>Hypocreales</taxon>
        <taxon>Ophiocordycipitaceae</taxon>
        <taxon>Purpureocillium</taxon>
    </lineage>
</organism>
<dbReference type="InterPro" id="IPR001083">
    <property type="entry name" value="Cu_fist_DNA-bd_dom"/>
</dbReference>
<dbReference type="SUPFAM" id="SSF57879">
    <property type="entry name" value="Zinc domain conserved in yeast copper-regulated transcription factors"/>
    <property type="match status" value="1"/>
</dbReference>
<dbReference type="InterPro" id="IPR011707">
    <property type="entry name" value="Cu-oxidase-like_N"/>
</dbReference>
<sequence length="839" mass="90904">MIINGETYACEACIRGHRTASCQHKDRPLQLIKKKGRPVSQCNHCRSMRQSRSAHVKCECAKRAREGRLDAATVNGGREPCRCFEDGVCRCAFKRDHPASDTLSPSGSEHGTNTSVLATSASPATQGCCGTPSTSAPASDAPPGLDGARTGDSQPQPPAAPTDGVIDFETSWMDAIPHNIDPDFLGGAPFDFSTFDMQPSSFDLAALSEAPAAPPTSHAAAFDEAPGAMVTLPNPDLSSTTAEWMPNQYGEQEISVFGVPESAWLESLGMGDSKIELLPDEDGHEREVFLINGRQPGPAIDVDEGDTIEVFVQNDLKVDTALHWHGLLQRGTPQMDGVPGVTQDPIPPGGNFTYRFSTTSEYGFYWYHSHFRAYYNDAIRGPLLIRPAASRPRPFLKTAKDENERAALLEAEREAASVMLNDWTHEPSDVIFERYQRTGAFPSCVDSILANGQGRVECLPQSVLEDYQMVFNVDAKDGPDTTHHELEVLSRHKGQARGGVKRSLHERQTHTNASELASATSPGRSAMPASSHTPSMHKLSPRGCMPPMMFNPGFDMSSLPPETCTNTSSTLLTIPANTTRGWLALNLVNAGSVSALRVSLDGHSMLVYAADGLYVQPQVVKVLHMELGQRYSVMVKLDQEPGSYSLRYATYPSGDMQQVLQGRSIVVYDQSSIEATEGDAVAWMRINGSAIDGATVLDAPDLSPFDADVSPPPGPAGTTLSFQVNQTDTTVWALNGQPFEEPDTAIIHGERSSGWTANTTYHLPSNTTVDIILHVSNRSMDQMGHPLHLHGHKFWVLGSGTGSFPYNSVTEASPDVINLVDPPYRDTTALPPQGWVALR</sequence>
<dbReference type="AlphaFoldDB" id="A0A179H6C6"/>
<dbReference type="SMART" id="SM01090">
    <property type="entry name" value="Copper-fist"/>
    <property type="match status" value="1"/>
</dbReference>
<dbReference type="FunFam" id="3.90.430.10:FF:000001">
    <property type="entry name" value="Copper fist DNA-binding protein"/>
    <property type="match status" value="1"/>
</dbReference>
<evidence type="ECO:0000256" key="13">
    <source>
        <dbReference type="SAM" id="MobiDB-lite"/>
    </source>
</evidence>
<dbReference type="GO" id="GO:0003700">
    <property type="term" value="F:DNA-binding transcription factor activity"/>
    <property type="evidence" value="ECO:0007669"/>
    <property type="project" value="InterPro"/>
</dbReference>
<keyword evidence="8" id="KW-0186">Copper</keyword>
<evidence type="ECO:0000256" key="6">
    <source>
        <dbReference type="ARBA" id="ARBA00022833"/>
    </source>
</evidence>
<keyword evidence="6" id="KW-0862">Zinc</keyword>
<evidence type="ECO:0000256" key="8">
    <source>
        <dbReference type="ARBA" id="ARBA00023008"/>
    </source>
</evidence>
<dbReference type="Proteomes" id="UP000078240">
    <property type="component" value="Unassembled WGS sequence"/>
</dbReference>
<evidence type="ECO:0000259" key="14">
    <source>
        <dbReference type="PROSITE" id="PS50073"/>
    </source>
</evidence>
<keyword evidence="5" id="KW-0677">Repeat</keyword>
<dbReference type="PANTHER" id="PTHR11709">
    <property type="entry name" value="MULTI-COPPER OXIDASE"/>
    <property type="match status" value="1"/>
</dbReference>
<dbReference type="InterPro" id="IPR045087">
    <property type="entry name" value="Cu-oxidase_fam"/>
</dbReference>
<dbReference type="Pfam" id="PF07731">
    <property type="entry name" value="Cu-oxidase_2"/>
    <property type="match status" value="1"/>
</dbReference>
<dbReference type="Pfam" id="PF07732">
    <property type="entry name" value="Cu-oxidase_3"/>
    <property type="match status" value="1"/>
</dbReference>
<dbReference type="Gene3D" id="3.90.430.10">
    <property type="entry name" value="Copper fist DNA-binding domain"/>
    <property type="match status" value="1"/>
</dbReference>
<comment type="caution">
    <text evidence="15">The sequence shown here is derived from an EMBL/GenBank/DDBJ whole genome shotgun (WGS) entry which is preliminary data.</text>
</comment>
<dbReference type="InterPro" id="IPR036395">
    <property type="entry name" value="Cu_fist_DNA-bd_dom_sf"/>
</dbReference>
<evidence type="ECO:0000313" key="15">
    <source>
        <dbReference type="EMBL" id="OAQ85121.1"/>
    </source>
</evidence>
<evidence type="ECO:0000256" key="2">
    <source>
        <dbReference type="ARBA" id="ARBA00010609"/>
    </source>
</evidence>
<dbReference type="InterPro" id="IPR001117">
    <property type="entry name" value="Cu-oxidase_2nd"/>
</dbReference>
<evidence type="ECO:0000256" key="3">
    <source>
        <dbReference type="ARBA" id="ARBA00022723"/>
    </source>
</evidence>
<keyword evidence="4" id="KW-0732">Signal</keyword>
<feature type="region of interest" description="Disordered" evidence="13">
    <location>
        <begin position="491"/>
        <end position="543"/>
    </location>
</feature>
<comment type="similarity">
    <text evidence="2">Belongs to the multicopper oxidase family.</text>
</comment>
<evidence type="ECO:0000256" key="4">
    <source>
        <dbReference type="ARBA" id="ARBA00022729"/>
    </source>
</evidence>
<dbReference type="SMART" id="SM00412">
    <property type="entry name" value="Cu_FIST"/>
    <property type="match status" value="1"/>
</dbReference>
<dbReference type="SUPFAM" id="SSF49503">
    <property type="entry name" value="Cupredoxins"/>
    <property type="match status" value="3"/>
</dbReference>
<dbReference type="GO" id="GO:0016491">
    <property type="term" value="F:oxidoreductase activity"/>
    <property type="evidence" value="ECO:0007669"/>
    <property type="project" value="UniProtKB-KW"/>
</dbReference>
<keyword evidence="3" id="KW-0479">Metal-binding</keyword>
<dbReference type="PRINTS" id="PR00617">
    <property type="entry name" value="COPPERFIST"/>
</dbReference>
<dbReference type="Gene3D" id="2.60.40.420">
    <property type="entry name" value="Cupredoxins - blue copper proteins"/>
    <property type="match status" value="3"/>
</dbReference>
<keyword evidence="9" id="KW-0805">Transcription regulation</keyword>
<evidence type="ECO:0000256" key="9">
    <source>
        <dbReference type="ARBA" id="ARBA00023015"/>
    </source>
</evidence>
<evidence type="ECO:0000313" key="16">
    <source>
        <dbReference type="Proteomes" id="UP000078240"/>
    </source>
</evidence>
<evidence type="ECO:0000256" key="10">
    <source>
        <dbReference type="ARBA" id="ARBA00023163"/>
    </source>
</evidence>